<dbReference type="Pfam" id="PF20232">
    <property type="entry name" value="T6SS_FHA_C"/>
    <property type="match status" value="1"/>
</dbReference>
<dbReference type="Gene3D" id="2.60.200.20">
    <property type="match status" value="1"/>
</dbReference>
<feature type="compositionally biased region" description="Acidic residues" evidence="1">
    <location>
        <begin position="241"/>
        <end position="250"/>
    </location>
</feature>
<dbReference type="InterPro" id="IPR046883">
    <property type="entry name" value="T6SS_FHA_C"/>
</dbReference>
<feature type="compositionally biased region" description="Pro residues" evidence="1">
    <location>
        <begin position="278"/>
        <end position="288"/>
    </location>
</feature>
<dbReference type="EMBL" id="SMZO01000048">
    <property type="protein sequence ID" value="TDL85194.1"/>
    <property type="molecule type" value="Genomic_DNA"/>
</dbReference>
<sequence>MAVTVHFQSTGTVPGDGRPVTMIGDAMTIGRSADNDLMLPDPSKGISKRHCAIEINHGIPVAIDLSTNGTFLNYGKAPIGEVSAPLNDGDVLTIGSYELLIEITEAKTAVDPHAVPLADTPPAGALSDILGGSDDGGDFLDDLLGEGAPVTGPSSVQRKDDFDEDGLLPPLGDDEDDLLGPVPEPQAGLGASQGNHSASAEDHFRPSTISHSVIPDEWNPDDLLGDEPLTPPGDIVIPDDPFAESEDEADLASPVADKGIDDPEEPTVTPVQSTAQPSPRPMAQPEPTTPSQSGTDVAARAFLKTAGGEGLNLSDEDLIPTLSRMGHVMRILVKGLREVLMTRTSIKSEFRIQQTVIGSGGNNPLKFSVSPEQALEAMIKPPATGYLDPVDAAEQALKDIKAHEIAMMTGMEAALKDVLRQLSPDELEKQMQTSGGLGGLLKGRKARYWEVYEKMYAEISDRAENEFHEMFSREFARAYQAQLERLK</sequence>
<dbReference type="InterPro" id="IPR008984">
    <property type="entry name" value="SMAD_FHA_dom_sf"/>
</dbReference>
<proteinExistence type="predicted"/>
<dbReference type="PANTHER" id="PTHR23308">
    <property type="entry name" value="NUCLEAR INHIBITOR OF PROTEIN PHOSPHATASE-1"/>
    <property type="match status" value="1"/>
</dbReference>
<dbReference type="InterPro" id="IPR000253">
    <property type="entry name" value="FHA_dom"/>
</dbReference>
<feature type="compositionally biased region" description="Acidic residues" evidence="1">
    <location>
        <begin position="162"/>
        <end position="178"/>
    </location>
</feature>
<evidence type="ECO:0000313" key="3">
    <source>
        <dbReference type="EMBL" id="TDL85194.1"/>
    </source>
</evidence>
<dbReference type="RefSeq" id="WP_133343908.1">
    <property type="nucleotide sequence ID" value="NZ_SMZO01000048.1"/>
</dbReference>
<gene>
    <name evidence="3" type="primary">tagH</name>
    <name evidence="3" type="ORF">E2L05_16180</name>
</gene>
<protein>
    <submittedName>
        <fullName evidence="3">Type VI secretion system-associated FHA domain protein TagH</fullName>
    </submittedName>
</protein>
<dbReference type="SMART" id="SM00240">
    <property type="entry name" value="FHA"/>
    <property type="match status" value="1"/>
</dbReference>
<dbReference type="PROSITE" id="PS50006">
    <property type="entry name" value="FHA_DOMAIN"/>
    <property type="match status" value="1"/>
</dbReference>
<dbReference type="NCBIfam" id="TIGR03354">
    <property type="entry name" value="VI_FHA"/>
    <property type="match status" value="1"/>
</dbReference>
<name>A0A4R6AP92_9RHOB</name>
<comment type="caution">
    <text evidence="3">The sequence shown here is derived from an EMBL/GenBank/DDBJ whole genome shotgun (WGS) entry which is preliminary data.</text>
</comment>
<dbReference type="InterPro" id="IPR050923">
    <property type="entry name" value="Cell_Proc_Reg/RNA_Proc"/>
</dbReference>
<keyword evidence="4" id="KW-1185">Reference proteome</keyword>
<reference evidence="3 4" key="1">
    <citation type="submission" date="2019-03" db="EMBL/GenBank/DDBJ databases">
        <title>Rhodobacteraceae bacterium SM1902, a new member of the family Rhodobacteraceae isolated from Yantai.</title>
        <authorList>
            <person name="Sun Y."/>
        </authorList>
    </citation>
    <scope>NUCLEOTIDE SEQUENCE [LARGE SCALE GENOMIC DNA]</scope>
    <source>
        <strain evidence="3 4">SM1902</strain>
    </source>
</reference>
<dbReference type="Pfam" id="PF00498">
    <property type="entry name" value="FHA"/>
    <property type="match status" value="1"/>
</dbReference>
<feature type="region of interest" description="Disordered" evidence="1">
    <location>
        <begin position="137"/>
        <end position="295"/>
    </location>
</feature>
<dbReference type="Proteomes" id="UP000294562">
    <property type="component" value="Unassembled WGS sequence"/>
</dbReference>
<evidence type="ECO:0000313" key="4">
    <source>
        <dbReference type="Proteomes" id="UP000294562"/>
    </source>
</evidence>
<dbReference type="CDD" id="cd00060">
    <property type="entry name" value="FHA"/>
    <property type="match status" value="1"/>
</dbReference>
<accession>A0A4R6AP92</accession>
<dbReference type="OrthoDB" id="273564at2"/>
<dbReference type="AlphaFoldDB" id="A0A4R6AP92"/>
<organism evidence="3 4">
    <name type="scientific">Meridianimarinicoccus aquatilis</name>
    <dbReference type="NCBI Taxonomy" id="2552766"/>
    <lineage>
        <taxon>Bacteria</taxon>
        <taxon>Pseudomonadati</taxon>
        <taxon>Pseudomonadota</taxon>
        <taxon>Alphaproteobacteria</taxon>
        <taxon>Rhodobacterales</taxon>
        <taxon>Paracoccaceae</taxon>
        <taxon>Meridianimarinicoccus</taxon>
    </lineage>
</organism>
<dbReference type="InterPro" id="IPR017735">
    <property type="entry name" value="T6SS_FHA"/>
</dbReference>
<dbReference type="SUPFAM" id="SSF49879">
    <property type="entry name" value="SMAD/FHA domain"/>
    <property type="match status" value="1"/>
</dbReference>
<evidence type="ECO:0000259" key="2">
    <source>
        <dbReference type="PROSITE" id="PS50006"/>
    </source>
</evidence>
<evidence type="ECO:0000256" key="1">
    <source>
        <dbReference type="SAM" id="MobiDB-lite"/>
    </source>
</evidence>
<feature type="domain" description="FHA" evidence="2">
    <location>
        <begin position="27"/>
        <end position="77"/>
    </location>
</feature>